<proteinExistence type="predicted"/>
<dbReference type="Proteomes" id="UP000612893">
    <property type="component" value="Unassembled WGS sequence"/>
</dbReference>
<gene>
    <name evidence="1" type="ORF">JF922_16320</name>
</gene>
<evidence type="ECO:0000313" key="1">
    <source>
        <dbReference type="EMBL" id="MBJ7599630.1"/>
    </source>
</evidence>
<evidence type="ECO:0000313" key="2">
    <source>
        <dbReference type="Proteomes" id="UP000612893"/>
    </source>
</evidence>
<dbReference type="AlphaFoldDB" id="A0A934N3W7"/>
<sequence length="84" mass="9535">PTHYRVRRDRIDATGKVTLRYLSKLRHIPVGAAHRNRKVVLLVAGANVRIVTTDGVLLRELSLDPNRSYQPLVYDVLRQASTMS</sequence>
<name>A0A934N3W7_9BACT</name>
<feature type="non-terminal residue" evidence="1">
    <location>
        <position position="1"/>
    </location>
</feature>
<reference evidence="1" key="1">
    <citation type="submission" date="2020-10" db="EMBL/GenBank/DDBJ databases">
        <title>Ca. Dormibacterota MAGs.</title>
        <authorList>
            <person name="Montgomery K."/>
        </authorList>
    </citation>
    <scope>NUCLEOTIDE SEQUENCE [LARGE SCALE GENOMIC DNA]</scope>
    <source>
        <strain evidence="1">SC8812_S17_10</strain>
    </source>
</reference>
<dbReference type="EMBL" id="JAEKNR010000165">
    <property type="protein sequence ID" value="MBJ7599630.1"/>
    <property type="molecule type" value="Genomic_DNA"/>
</dbReference>
<keyword evidence="2" id="KW-1185">Reference proteome</keyword>
<organism evidence="1 2">
    <name type="scientific">Candidatus Nephthysia bennettiae</name>
    <dbReference type="NCBI Taxonomy" id="3127016"/>
    <lineage>
        <taxon>Bacteria</taxon>
        <taxon>Bacillati</taxon>
        <taxon>Candidatus Dormiibacterota</taxon>
        <taxon>Candidatus Dormibacteria</taxon>
        <taxon>Candidatus Dormibacterales</taxon>
        <taxon>Candidatus Dormibacteraceae</taxon>
        <taxon>Candidatus Nephthysia</taxon>
    </lineage>
</organism>
<protein>
    <submittedName>
        <fullName evidence="1">Uncharacterized protein</fullName>
    </submittedName>
</protein>
<accession>A0A934N3W7</accession>
<comment type="caution">
    <text evidence="1">The sequence shown here is derived from an EMBL/GenBank/DDBJ whole genome shotgun (WGS) entry which is preliminary data.</text>
</comment>